<feature type="non-terminal residue" evidence="1">
    <location>
        <position position="103"/>
    </location>
</feature>
<comment type="caution">
    <text evidence="1">The sequence shown here is derived from an EMBL/GenBank/DDBJ whole genome shotgun (WGS) entry which is preliminary data.</text>
</comment>
<gene>
    <name evidence="1" type="ORF">R3P38DRAFT_2425326</name>
</gene>
<organism evidence="1 2">
    <name type="scientific">Favolaschia claudopus</name>
    <dbReference type="NCBI Taxonomy" id="2862362"/>
    <lineage>
        <taxon>Eukaryota</taxon>
        <taxon>Fungi</taxon>
        <taxon>Dikarya</taxon>
        <taxon>Basidiomycota</taxon>
        <taxon>Agaricomycotina</taxon>
        <taxon>Agaricomycetes</taxon>
        <taxon>Agaricomycetidae</taxon>
        <taxon>Agaricales</taxon>
        <taxon>Marasmiineae</taxon>
        <taxon>Mycenaceae</taxon>
        <taxon>Favolaschia</taxon>
    </lineage>
</organism>
<proteinExistence type="predicted"/>
<evidence type="ECO:0000313" key="1">
    <source>
        <dbReference type="EMBL" id="KAK7001749.1"/>
    </source>
</evidence>
<dbReference type="Proteomes" id="UP001362999">
    <property type="component" value="Unassembled WGS sequence"/>
</dbReference>
<name>A0AAW0A821_9AGAR</name>
<feature type="non-terminal residue" evidence="1">
    <location>
        <position position="1"/>
    </location>
</feature>
<dbReference type="AlphaFoldDB" id="A0AAW0A821"/>
<protein>
    <submittedName>
        <fullName evidence="1">Uncharacterized protein</fullName>
    </submittedName>
</protein>
<dbReference type="EMBL" id="JAWWNJ010000081">
    <property type="protein sequence ID" value="KAK7001749.1"/>
    <property type="molecule type" value="Genomic_DNA"/>
</dbReference>
<sequence>HPQSATHMARMRTTPLVNVLLGPTLPRPNRSPEEHERWARAMLILFKPWRTVRDLKTVTESWTEAHSQFAFSEASLQVMRNMQAEFECKDARDSYEILRRSAK</sequence>
<evidence type="ECO:0000313" key="2">
    <source>
        <dbReference type="Proteomes" id="UP001362999"/>
    </source>
</evidence>
<reference evidence="1 2" key="1">
    <citation type="journal article" date="2024" name="J Genomics">
        <title>Draft genome sequencing and assembly of Favolaschia claudopus CIRM-BRFM 2984 isolated from oak limbs.</title>
        <authorList>
            <person name="Navarro D."/>
            <person name="Drula E."/>
            <person name="Chaduli D."/>
            <person name="Cazenave R."/>
            <person name="Ahrendt S."/>
            <person name="Wang J."/>
            <person name="Lipzen A."/>
            <person name="Daum C."/>
            <person name="Barry K."/>
            <person name="Grigoriev I.V."/>
            <person name="Favel A."/>
            <person name="Rosso M.N."/>
            <person name="Martin F."/>
        </authorList>
    </citation>
    <scope>NUCLEOTIDE SEQUENCE [LARGE SCALE GENOMIC DNA]</scope>
    <source>
        <strain evidence="1 2">CIRM-BRFM 2984</strain>
    </source>
</reference>
<keyword evidence="2" id="KW-1185">Reference proteome</keyword>
<accession>A0AAW0A821</accession>